<dbReference type="GO" id="GO:0038023">
    <property type="term" value="F:signaling receptor activity"/>
    <property type="evidence" value="ECO:0007669"/>
    <property type="project" value="TreeGrafter"/>
</dbReference>
<reference evidence="9" key="1">
    <citation type="submission" date="2022-08" db="UniProtKB">
        <authorList>
            <consortium name="EnsemblMetazoa"/>
        </authorList>
    </citation>
    <scope>IDENTIFICATION</scope>
    <source>
        <strain evidence="9">05x7-T-G4-1.051#20</strain>
    </source>
</reference>
<keyword evidence="10" id="KW-1185">Reference proteome</keyword>
<proteinExistence type="predicted"/>
<keyword evidence="4" id="KW-0732">Signal</keyword>
<comment type="subcellular location">
    <subcellularLocation>
        <location evidence="1">Membrane</location>
        <topology evidence="1">Single-pass membrane protein</topology>
    </subcellularLocation>
</comment>
<keyword evidence="5 7" id="KW-1133">Transmembrane helix</keyword>
<evidence type="ECO:0000259" key="8">
    <source>
        <dbReference type="SMART" id="SM00082"/>
    </source>
</evidence>
<dbReference type="InterPro" id="IPR000483">
    <property type="entry name" value="Cys-rich_flank_reg_C"/>
</dbReference>
<feature type="domain" description="LRRCT" evidence="8">
    <location>
        <begin position="381"/>
        <end position="442"/>
    </location>
</feature>
<dbReference type="EnsemblMetazoa" id="G26603.1">
    <property type="protein sequence ID" value="G26603.1:cds"/>
    <property type="gene ID" value="G26603"/>
</dbReference>
<dbReference type="PANTHER" id="PTHR24365">
    <property type="entry name" value="TOLL-LIKE RECEPTOR"/>
    <property type="match status" value="1"/>
</dbReference>
<evidence type="ECO:0000256" key="1">
    <source>
        <dbReference type="ARBA" id="ARBA00004167"/>
    </source>
</evidence>
<dbReference type="GO" id="GO:0007165">
    <property type="term" value="P:signal transduction"/>
    <property type="evidence" value="ECO:0007669"/>
    <property type="project" value="TreeGrafter"/>
</dbReference>
<dbReference type="Gene3D" id="3.80.10.10">
    <property type="entry name" value="Ribonuclease Inhibitor"/>
    <property type="match status" value="1"/>
</dbReference>
<dbReference type="InterPro" id="IPR032675">
    <property type="entry name" value="LRR_dom_sf"/>
</dbReference>
<dbReference type="Pfam" id="PF01463">
    <property type="entry name" value="LRRCT"/>
    <property type="match status" value="1"/>
</dbReference>
<evidence type="ECO:0000256" key="3">
    <source>
        <dbReference type="ARBA" id="ARBA00022692"/>
    </source>
</evidence>
<evidence type="ECO:0000256" key="6">
    <source>
        <dbReference type="ARBA" id="ARBA00023136"/>
    </source>
</evidence>
<keyword evidence="3 7" id="KW-0812">Transmembrane</keyword>
<evidence type="ECO:0000256" key="4">
    <source>
        <dbReference type="ARBA" id="ARBA00022729"/>
    </source>
</evidence>
<dbReference type="SUPFAM" id="SSF52058">
    <property type="entry name" value="L domain-like"/>
    <property type="match status" value="1"/>
</dbReference>
<sequence length="526" mass="60910">MGSVNNCQTEILVGISYYRLIIGLTLCFTLQFMTVTSTKQLQSLRPKRQRADQQLLPSGWEQFCVPRRKHQLQVDVQCFVNRQFSGLWKFDELKHHLAKQNIKYTFTVKCEDAATISLYWPMKATNLRGISVENCRLDDYFSGLEKQSDIPDELEYYVFRNNIIVVDVKNLILITKNPIDQDYDCGNEDTINYYVDRNTTYEFEDSADYSKLIQSYYMRESKVPEVKNDVELIFSGLKLPRMERKQLKQASKDFHAKIASAEHKCMFTSLFYKEDSPSDNGFSPNVKNSNFPVLSIYNMSHSNLQTIPESFSKWFYHLQNLQLIDASHNNIKKFRFDSDVDVWDVPALTVNLSYNNITDIKAKQIVKLAETKKLFVDFRNNPLNCSCTDTTKQLIALIKDKGKWSQPSYQRYSYIREMRCYYPDSLRGKQLLDLTNKDLDCEILVVEKMMVEGIACLGAVVGILVVIILFVVALVYCRRSRQRFVWNVDSLAGKSPANFSDPAEIYTVVIPGEKQQIPNIKIPSIL</sequence>
<evidence type="ECO:0000256" key="2">
    <source>
        <dbReference type="ARBA" id="ARBA00022614"/>
    </source>
</evidence>
<dbReference type="PANTHER" id="PTHR24365:SF541">
    <property type="entry name" value="PROTEIN TOLL-RELATED"/>
    <property type="match status" value="1"/>
</dbReference>
<name>A0A8W8L4S7_MAGGI</name>
<evidence type="ECO:0000256" key="7">
    <source>
        <dbReference type="SAM" id="Phobius"/>
    </source>
</evidence>
<evidence type="ECO:0000313" key="9">
    <source>
        <dbReference type="EnsemblMetazoa" id="G26603.2:cds"/>
    </source>
</evidence>
<dbReference type="AlphaFoldDB" id="A0A8W8L4S7"/>
<evidence type="ECO:0000256" key="5">
    <source>
        <dbReference type="ARBA" id="ARBA00022989"/>
    </source>
</evidence>
<protein>
    <recommendedName>
        <fullName evidence="8">LRRCT domain-containing protein</fullName>
    </recommendedName>
</protein>
<keyword evidence="2" id="KW-0433">Leucine-rich repeat</keyword>
<keyword evidence="6 7" id="KW-0472">Membrane</keyword>
<dbReference type="GO" id="GO:0005886">
    <property type="term" value="C:plasma membrane"/>
    <property type="evidence" value="ECO:0007669"/>
    <property type="project" value="TreeGrafter"/>
</dbReference>
<feature type="transmembrane region" description="Helical" evidence="7">
    <location>
        <begin position="457"/>
        <end position="477"/>
    </location>
</feature>
<dbReference type="SMART" id="SM00082">
    <property type="entry name" value="LRRCT"/>
    <property type="match status" value="1"/>
</dbReference>
<dbReference type="EnsemblMetazoa" id="G26603.2">
    <property type="protein sequence ID" value="G26603.2:cds"/>
    <property type="gene ID" value="G26603"/>
</dbReference>
<evidence type="ECO:0000313" key="10">
    <source>
        <dbReference type="Proteomes" id="UP000005408"/>
    </source>
</evidence>
<accession>A0A8W8L4S7</accession>
<organism evidence="9 10">
    <name type="scientific">Magallana gigas</name>
    <name type="common">Pacific oyster</name>
    <name type="synonym">Crassostrea gigas</name>
    <dbReference type="NCBI Taxonomy" id="29159"/>
    <lineage>
        <taxon>Eukaryota</taxon>
        <taxon>Metazoa</taxon>
        <taxon>Spiralia</taxon>
        <taxon>Lophotrochozoa</taxon>
        <taxon>Mollusca</taxon>
        <taxon>Bivalvia</taxon>
        <taxon>Autobranchia</taxon>
        <taxon>Pteriomorphia</taxon>
        <taxon>Ostreida</taxon>
        <taxon>Ostreoidea</taxon>
        <taxon>Ostreidae</taxon>
        <taxon>Magallana</taxon>
    </lineage>
</organism>
<dbReference type="Proteomes" id="UP000005408">
    <property type="component" value="Unassembled WGS sequence"/>
</dbReference>